<dbReference type="Pfam" id="PF06224">
    <property type="entry name" value="AlkZ-like"/>
    <property type="match status" value="1"/>
</dbReference>
<comment type="caution">
    <text evidence="1">The sequence shown here is derived from an EMBL/GenBank/DDBJ whole genome shotgun (WGS) entry which is preliminary data.</text>
</comment>
<reference evidence="2" key="1">
    <citation type="journal article" date="2019" name="Int. J. Syst. Evol. Microbiol.">
        <title>The Global Catalogue of Microorganisms (GCM) 10K type strain sequencing project: providing services to taxonomists for standard genome sequencing and annotation.</title>
        <authorList>
            <consortium name="The Broad Institute Genomics Platform"/>
            <consortium name="The Broad Institute Genome Sequencing Center for Infectious Disease"/>
            <person name="Wu L."/>
            <person name="Ma J."/>
        </authorList>
    </citation>
    <scope>NUCLEOTIDE SEQUENCE [LARGE SCALE GENOMIC DNA]</scope>
    <source>
        <strain evidence="2">JCM 13250</strain>
    </source>
</reference>
<sequence>MELSRADALAMRMMSLLLADRPAGDPTPAPDDVAGVVTWFGAMQAQDAASAAWSFGARLPKLTTADLDAAFERREAIRTWPMRGTVHYVPPRDAHWMLDLMGVRALAGAAKRREFLGLSDEVANRSVEVLGAALTGGRRLTRAQCIEALIEAGVEVTGQLGYHLLWYASQQGVTCFAPNIGKEQAFMLLDEWVPDPVRPDRDEALALIATRYFRSHGPTTRQDLVGWTGLTATDCKRAIAVAGAALAPVRVEGIEMYADSALVECYSAGPLKGTRALPGFDEYMLGFKDRSMMLDDEHKQAIIPGGNGVFQPTLVRSGRVVGTWRRAVKRAHVDISVAPFAAPTAADRAAAEAAFAPYSRFIGMPAEVSWT</sequence>
<keyword evidence="2" id="KW-1185">Reference proteome</keyword>
<dbReference type="GO" id="GO:0003677">
    <property type="term" value="F:DNA binding"/>
    <property type="evidence" value="ECO:0007669"/>
    <property type="project" value="UniProtKB-KW"/>
</dbReference>
<name>A0ABP4XUI6_9ACTN</name>
<dbReference type="PANTHER" id="PTHR38479:SF2">
    <property type="entry name" value="WINGED HELIX DNA-BINDING DOMAIN-CONTAINING PROTEIN"/>
    <property type="match status" value="1"/>
</dbReference>
<evidence type="ECO:0000313" key="1">
    <source>
        <dbReference type="EMBL" id="GAA1795295.1"/>
    </source>
</evidence>
<dbReference type="EMBL" id="BAAALT010000039">
    <property type="protein sequence ID" value="GAA1795295.1"/>
    <property type="molecule type" value="Genomic_DNA"/>
</dbReference>
<gene>
    <name evidence="1" type="ORF">GCM10009682_16290</name>
</gene>
<dbReference type="PANTHER" id="PTHR38479">
    <property type="entry name" value="LMO0824 PROTEIN"/>
    <property type="match status" value="1"/>
</dbReference>
<organism evidence="1 2">
    <name type="scientific">Luedemannella flava</name>
    <dbReference type="NCBI Taxonomy" id="349316"/>
    <lineage>
        <taxon>Bacteria</taxon>
        <taxon>Bacillati</taxon>
        <taxon>Actinomycetota</taxon>
        <taxon>Actinomycetes</taxon>
        <taxon>Micromonosporales</taxon>
        <taxon>Micromonosporaceae</taxon>
        <taxon>Luedemannella</taxon>
    </lineage>
</organism>
<evidence type="ECO:0000313" key="2">
    <source>
        <dbReference type="Proteomes" id="UP001500218"/>
    </source>
</evidence>
<dbReference type="Proteomes" id="UP001500218">
    <property type="component" value="Unassembled WGS sequence"/>
</dbReference>
<proteinExistence type="predicted"/>
<accession>A0ABP4XUI6</accession>
<protein>
    <submittedName>
        <fullName evidence="1">Winged helix DNA-binding domain-containing protein</fullName>
    </submittedName>
</protein>
<dbReference type="RefSeq" id="WP_344127961.1">
    <property type="nucleotide sequence ID" value="NZ_BAAALT010000039.1"/>
</dbReference>
<keyword evidence="1" id="KW-0238">DNA-binding</keyword>
<dbReference type="InterPro" id="IPR009351">
    <property type="entry name" value="AlkZ-like"/>
</dbReference>